<reference evidence="2 3" key="1">
    <citation type="submission" date="2023-08" db="EMBL/GenBank/DDBJ databases">
        <title>Implementing the SeqCode for naming new Mesorhizobium species isolated from Vachellia karroo root nodules.</title>
        <authorList>
            <person name="Van Lill M."/>
        </authorList>
    </citation>
    <scope>NUCLEOTIDE SEQUENCE [LARGE SCALE GENOMIC DNA]</scope>
    <source>
        <strain evidence="2 3">VK24D</strain>
    </source>
</reference>
<comment type="caution">
    <text evidence="2">The sequence shown here is derived from an EMBL/GenBank/DDBJ whole genome shotgun (WGS) entry which is preliminary data.</text>
</comment>
<keyword evidence="3" id="KW-1185">Reference proteome</keyword>
<protein>
    <recommendedName>
        <fullName evidence="1">SCAN box domain-containing protein</fullName>
    </recommendedName>
</protein>
<proteinExistence type="predicted"/>
<evidence type="ECO:0000313" key="2">
    <source>
        <dbReference type="EMBL" id="MDX8483157.1"/>
    </source>
</evidence>
<dbReference type="InterPro" id="IPR003309">
    <property type="entry name" value="SCAN_dom"/>
</dbReference>
<evidence type="ECO:0000313" key="3">
    <source>
        <dbReference type="Proteomes" id="UP001287059"/>
    </source>
</evidence>
<dbReference type="EMBL" id="JAVIIW010000070">
    <property type="protein sequence ID" value="MDX8483157.1"/>
    <property type="molecule type" value="Genomic_DNA"/>
</dbReference>
<gene>
    <name evidence="2" type="ORF">RFN28_32600</name>
</gene>
<dbReference type="Proteomes" id="UP001287059">
    <property type="component" value="Unassembled WGS sequence"/>
</dbReference>
<name>A0ABU4YB94_9HYPH</name>
<accession>A0ABU4YB94</accession>
<dbReference type="RefSeq" id="WP_320291266.1">
    <property type="nucleotide sequence ID" value="NZ_JAVIIW010000070.1"/>
</dbReference>
<organism evidence="2 3">
    <name type="scientific">Mesorhizobium album</name>
    <dbReference type="NCBI Taxonomy" id="3072314"/>
    <lineage>
        <taxon>Bacteria</taxon>
        <taxon>Pseudomonadati</taxon>
        <taxon>Pseudomonadota</taxon>
        <taxon>Alphaproteobacteria</taxon>
        <taxon>Hyphomicrobiales</taxon>
        <taxon>Phyllobacteriaceae</taxon>
        <taxon>Mesorhizobium</taxon>
    </lineage>
</organism>
<dbReference type="PROSITE" id="PS50804">
    <property type="entry name" value="SCAN_BOX"/>
    <property type="match status" value="1"/>
</dbReference>
<sequence length="83" mass="9301">MSAPALDISVRAILRELVQRLEEICEKWGAEDLKRAARILEELALESPGLEGARLRLRQALEADTNLLEEEDLKQAMPYGGVQ</sequence>
<evidence type="ECO:0000259" key="1">
    <source>
        <dbReference type="PROSITE" id="PS50804"/>
    </source>
</evidence>
<feature type="domain" description="SCAN box" evidence="1">
    <location>
        <begin position="15"/>
        <end position="46"/>
    </location>
</feature>